<feature type="chain" id="PRO_5019161627" evidence="1">
    <location>
        <begin position="23"/>
        <end position="176"/>
    </location>
</feature>
<dbReference type="EMBL" id="RSAA01000015">
    <property type="protein sequence ID" value="RRO15616.1"/>
    <property type="molecule type" value="Genomic_DNA"/>
</dbReference>
<evidence type="ECO:0000313" key="3">
    <source>
        <dbReference type="Proteomes" id="UP000274515"/>
    </source>
</evidence>
<dbReference type="Pfam" id="PF12079">
    <property type="entry name" value="DUF3558"/>
    <property type="match status" value="1"/>
</dbReference>
<evidence type="ECO:0000256" key="1">
    <source>
        <dbReference type="SAM" id="SignalP"/>
    </source>
</evidence>
<protein>
    <submittedName>
        <fullName evidence="2">DUF3558 domain-containing protein</fullName>
    </submittedName>
</protein>
<reference evidence="2 3" key="1">
    <citation type="submission" date="2018-11" db="EMBL/GenBank/DDBJ databases">
        <title>Saccharopolyspora rhizosphaerae sp. nov., an actinomycete isolated from rhizosphere soil in Thailand.</title>
        <authorList>
            <person name="Intra B."/>
            <person name="Euanorasetr J."/>
            <person name="Take A."/>
            <person name="Inahashi Y."/>
            <person name="Mori M."/>
            <person name="Panbangred W."/>
            <person name="Matsumoto A."/>
        </authorList>
    </citation>
    <scope>NUCLEOTIDE SEQUENCE [LARGE SCALE GENOMIC DNA]</scope>
    <source>
        <strain evidence="2 3">H219</strain>
    </source>
</reference>
<sequence length="176" mass="17911">MNTVSRTLIATAAGMALLGVSACSGNESGESTGNPAPPPQAKAITSFDPCTFFAPEELTSLGLSTQSEDGGVVEQEPGCQWQGEEKILTLLKNADQTVESYETSGNWDSYTKKSIAGRSGAVAVETGATGQGGCTVLVNAGGGVAVYGVDGLMRDSVDACGEAEKVANQTASRLPE</sequence>
<dbReference type="OrthoDB" id="3691894at2"/>
<organism evidence="2 3">
    <name type="scientific">Saccharopolyspora rhizosphaerae</name>
    <dbReference type="NCBI Taxonomy" id="2492662"/>
    <lineage>
        <taxon>Bacteria</taxon>
        <taxon>Bacillati</taxon>
        <taxon>Actinomycetota</taxon>
        <taxon>Actinomycetes</taxon>
        <taxon>Pseudonocardiales</taxon>
        <taxon>Pseudonocardiaceae</taxon>
        <taxon>Saccharopolyspora</taxon>
    </lineage>
</organism>
<gene>
    <name evidence="2" type="ORF">EIL87_16485</name>
</gene>
<feature type="signal peptide" evidence="1">
    <location>
        <begin position="1"/>
        <end position="22"/>
    </location>
</feature>
<dbReference type="PROSITE" id="PS51257">
    <property type="entry name" value="PROKAR_LIPOPROTEIN"/>
    <property type="match status" value="1"/>
</dbReference>
<proteinExistence type="predicted"/>
<name>A0A426JR48_9PSEU</name>
<accession>A0A426JR48</accession>
<dbReference type="RefSeq" id="WP_125091413.1">
    <property type="nucleotide sequence ID" value="NZ_RSAA01000015.1"/>
</dbReference>
<keyword evidence="1" id="KW-0732">Signal</keyword>
<comment type="caution">
    <text evidence="2">The sequence shown here is derived from an EMBL/GenBank/DDBJ whole genome shotgun (WGS) entry which is preliminary data.</text>
</comment>
<dbReference type="InterPro" id="IPR024520">
    <property type="entry name" value="DUF3558"/>
</dbReference>
<evidence type="ECO:0000313" key="2">
    <source>
        <dbReference type="EMBL" id="RRO15616.1"/>
    </source>
</evidence>
<keyword evidence="3" id="KW-1185">Reference proteome</keyword>
<dbReference type="Proteomes" id="UP000274515">
    <property type="component" value="Unassembled WGS sequence"/>
</dbReference>
<dbReference type="AlphaFoldDB" id="A0A426JR48"/>